<proteinExistence type="predicted"/>
<comment type="caution">
    <text evidence="1">The sequence shown here is derived from an EMBL/GenBank/DDBJ whole genome shotgun (WGS) entry which is preliminary data.</text>
</comment>
<name>A0A8H3KN86_9GLOM</name>
<dbReference type="OrthoDB" id="1751604at2759"/>
<organism evidence="1 2">
    <name type="scientific">Rhizophagus clarus</name>
    <dbReference type="NCBI Taxonomy" id="94130"/>
    <lineage>
        <taxon>Eukaryota</taxon>
        <taxon>Fungi</taxon>
        <taxon>Fungi incertae sedis</taxon>
        <taxon>Mucoromycota</taxon>
        <taxon>Glomeromycotina</taxon>
        <taxon>Glomeromycetes</taxon>
        <taxon>Glomerales</taxon>
        <taxon>Glomeraceae</taxon>
        <taxon>Rhizophagus</taxon>
    </lineage>
</organism>
<accession>A0A8H3KN86</accession>
<evidence type="ECO:0000313" key="1">
    <source>
        <dbReference type="EMBL" id="GES72773.1"/>
    </source>
</evidence>
<reference evidence="1" key="1">
    <citation type="submission" date="2019-10" db="EMBL/GenBank/DDBJ databases">
        <title>Conservation and host-specific expression of non-tandemly repeated heterogenous ribosome RNA gene in arbuscular mycorrhizal fungi.</title>
        <authorList>
            <person name="Maeda T."/>
            <person name="Kobayashi Y."/>
            <person name="Nakagawa T."/>
            <person name="Ezawa T."/>
            <person name="Yamaguchi K."/>
            <person name="Bino T."/>
            <person name="Nishimoto Y."/>
            <person name="Shigenobu S."/>
            <person name="Kawaguchi M."/>
        </authorList>
    </citation>
    <scope>NUCLEOTIDE SEQUENCE</scope>
    <source>
        <strain evidence="1">HR1</strain>
    </source>
</reference>
<evidence type="ECO:0000313" key="2">
    <source>
        <dbReference type="Proteomes" id="UP000615446"/>
    </source>
</evidence>
<dbReference type="EMBL" id="BLAL01000004">
    <property type="protein sequence ID" value="GES72773.1"/>
    <property type="molecule type" value="Genomic_DNA"/>
</dbReference>
<dbReference type="AlphaFoldDB" id="A0A8H3KN86"/>
<protein>
    <recommendedName>
        <fullName evidence="3">F-box domain-containing protein</fullName>
    </recommendedName>
</protein>
<dbReference type="Proteomes" id="UP000615446">
    <property type="component" value="Unassembled WGS sequence"/>
</dbReference>
<gene>
    <name evidence="1" type="ORF">RCL2_000032400</name>
</gene>
<evidence type="ECO:0008006" key="3">
    <source>
        <dbReference type="Google" id="ProtNLM"/>
    </source>
</evidence>
<sequence>MSNSKMSSGDLPELTYEVLKYFQDDFTTLHSCILVNRLWCRLAIPLLWKNPFLISTKNYNFIRIYLRNLKGDLKIKLNEYVKIDDIIFPSNTLFNYPSFIKYLNTRKMFSSVFEWLNVLKLKNRSFIHYFNVPKVEKLVLMSLLQIIIENEVKLHTLDIEVAFKFHYSDIVELILKNPNFIHNIKNLKLYFVNNISNLTKNRILQIINLHQNLKKIYLSCDKFPIDQELLLTENYNCSNTLNTIIFYSVNFNSMDNLYIVFEQLNVLESVHIIYCYPLNTSFIQQIIYLVKPFKLKSLFIDKSSQIDKSLLLLLQKSGGYLENFKCDLGIDYGLSKQELLESIIKYCKNIKFLDLYDFENEIIHLPYEKTVCDFC</sequence>